<dbReference type="EMBL" id="CP002063">
    <property type="protein sequence ID" value="ADJ16604.1"/>
    <property type="molecule type" value="Genomic_DNA"/>
</dbReference>
<accession>D8JBF1</accession>
<evidence type="ECO:0000313" key="4">
    <source>
        <dbReference type="Proteomes" id="UP000011645"/>
    </source>
</evidence>
<reference evidence="2 4" key="2">
    <citation type="journal article" date="2014" name="PLoS Genet.">
        <title>Phylogenetically driven sequencing of extremely halophilic archaea reveals strategies for static and dynamic osmo-response.</title>
        <authorList>
            <person name="Becker E.A."/>
            <person name="Seitzer P.M."/>
            <person name="Tritt A."/>
            <person name="Larsen D."/>
            <person name="Krusor M."/>
            <person name="Yao A.I."/>
            <person name="Wu D."/>
            <person name="Madern D."/>
            <person name="Eisen J.A."/>
            <person name="Darling A.E."/>
            <person name="Facciotti M.T."/>
        </authorList>
    </citation>
    <scope>NUCLEOTIDE SEQUENCE [LARGE SCALE GENOMIC DNA]</scope>
    <source>
        <strain evidence="2">B3</strain>
        <strain evidence="4">DSM 18796 / CECT 7217 / JCM 14584 / KCTC 4019 / B3</strain>
    </source>
</reference>
<dbReference type="Proteomes" id="UP000011645">
    <property type="component" value="Unassembled WGS sequence"/>
</dbReference>
<keyword evidence="4" id="KW-1185">Reference proteome</keyword>
<sequence length="115" mass="13139">MILAVQGFKEYLNHDYRKLMDVLREMPRVAESLGLTVETLPHYSTVCAQKQAIPMKRWRAILDASVGLYELGNVQAIDATGVGRIQASQHYAKRTDYTFEAVKTTCLSIVKRMRY</sequence>
<geneLocation type="plasmid" evidence="1 3">
    <name>1</name>
</geneLocation>
<proteinExistence type="predicted"/>
<reference evidence="1 3" key="1">
    <citation type="journal article" date="2010" name="J. Bacteriol.">
        <title>Complete genome sequence of Halalkalicoccus jeotgali B3(T), an extremely halophilic archaeon.</title>
        <authorList>
            <person name="Roh S.W."/>
            <person name="Nam Y.D."/>
            <person name="Nam S.H."/>
            <person name="Choi S.H."/>
            <person name="Park H.S."/>
            <person name="Bae J.W."/>
        </authorList>
    </citation>
    <scope>NUCLEOTIDE SEQUENCE [LARGE SCALE GENOMIC DNA]</scope>
    <source>
        <strain evidence="1">B3</strain>
        <strain evidence="3">DSM 18796 / CECT 7217 / JCM 14584 / KCTC 4019 / B3</strain>
        <plasmid evidence="3">1</plasmid>
    </source>
</reference>
<dbReference type="HOGENOM" id="CLU_2103416_0_0_2"/>
<gene>
    <name evidence="1" type="ordered locus">HacjB3_16231</name>
    <name evidence="2" type="ORF">C497_01015</name>
</gene>
<evidence type="ECO:0000313" key="1">
    <source>
        <dbReference type="EMBL" id="ADJ16604.1"/>
    </source>
</evidence>
<dbReference type="AlphaFoldDB" id="D8JBF1"/>
<organism evidence="1 3">
    <name type="scientific">Halalkalicoccus jeotgali (strain DSM 18796 / CECT 7217 / JCM 14584 / KCTC 4019 / B3)</name>
    <dbReference type="NCBI Taxonomy" id="795797"/>
    <lineage>
        <taxon>Archaea</taxon>
        <taxon>Methanobacteriati</taxon>
        <taxon>Methanobacteriota</taxon>
        <taxon>Stenosarchaea group</taxon>
        <taxon>Halobacteria</taxon>
        <taxon>Halobacteriales</taxon>
        <taxon>Halococcaceae</taxon>
        <taxon>Halalkalicoccus</taxon>
    </lineage>
</organism>
<name>D8JBF1_HALJB</name>
<evidence type="ECO:0000313" key="3">
    <source>
        <dbReference type="Proteomes" id="UP000000390"/>
    </source>
</evidence>
<keyword evidence="1" id="KW-0614">Plasmid</keyword>
<dbReference type="eggNOG" id="arCOG02751">
    <property type="taxonomic scope" value="Archaea"/>
</dbReference>
<evidence type="ECO:0000313" key="2">
    <source>
        <dbReference type="EMBL" id="ELY41299.1"/>
    </source>
</evidence>
<dbReference type="Proteomes" id="UP000000390">
    <property type="component" value="Plasmid 1"/>
</dbReference>
<dbReference type="PATRIC" id="fig|795797.18.peg.3212"/>
<protein>
    <submittedName>
        <fullName evidence="1">Transposase IS4 family protein</fullName>
    </submittedName>
</protein>
<dbReference type="KEGG" id="hje:HacjB3_16231"/>
<dbReference type="EMBL" id="AOHV01000005">
    <property type="protein sequence ID" value="ELY41299.1"/>
    <property type="molecule type" value="Genomic_DNA"/>
</dbReference>